<dbReference type="AlphaFoldDB" id="A0A0M0K201"/>
<proteinExistence type="predicted"/>
<keyword evidence="2" id="KW-1185">Reference proteome</keyword>
<protein>
    <submittedName>
        <fullName evidence="1">Uncharacterized protein</fullName>
    </submittedName>
</protein>
<organism evidence="1 2">
    <name type="scientific">Chrysochromulina tobinii</name>
    <dbReference type="NCBI Taxonomy" id="1460289"/>
    <lineage>
        <taxon>Eukaryota</taxon>
        <taxon>Haptista</taxon>
        <taxon>Haptophyta</taxon>
        <taxon>Prymnesiophyceae</taxon>
        <taxon>Prymnesiales</taxon>
        <taxon>Chrysochromulinaceae</taxon>
        <taxon>Chrysochromulina</taxon>
    </lineage>
</organism>
<dbReference type="Proteomes" id="UP000037460">
    <property type="component" value="Unassembled WGS sequence"/>
</dbReference>
<evidence type="ECO:0000313" key="1">
    <source>
        <dbReference type="EMBL" id="KOO32408.1"/>
    </source>
</evidence>
<comment type="caution">
    <text evidence="1">The sequence shown here is derived from an EMBL/GenBank/DDBJ whole genome shotgun (WGS) entry which is preliminary data.</text>
</comment>
<evidence type="ECO:0000313" key="2">
    <source>
        <dbReference type="Proteomes" id="UP000037460"/>
    </source>
</evidence>
<sequence>MRRHTPSAALTYSDEPAVAFFTSWSNSFTEIFSRAVMRLYELWSAEDRAVARLQKQVARDLAAARTHSAQHGAAASGDGEEAALVPSFKAGGAKGGIGGGTSFGGGGSGCALNIVFADRKGRRKIANILDLVARCSRWQPPPPHGRLTINCTAHDFGVGLIKSLPTLWRADVLVVSHGADIINGFGMHAGASVLELMPPQQFQYGCPCDMYRRMYSYEGPTVLHYQLVTSNGSRAVSTDARKKGTYNSDLFLPWGALDTALRHVLTVGGRRASYKFKRFQY</sequence>
<accession>A0A0M0K201</accession>
<gene>
    <name evidence="1" type="ORF">Ctob_011890</name>
</gene>
<name>A0A0M0K201_9EUKA</name>
<reference evidence="2" key="1">
    <citation type="journal article" date="2015" name="PLoS Genet.">
        <title>Genome Sequence and Transcriptome Analyses of Chrysochromulina tobin: Metabolic Tools for Enhanced Algal Fitness in the Prominent Order Prymnesiales (Haptophyceae).</title>
        <authorList>
            <person name="Hovde B.T."/>
            <person name="Deodato C.R."/>
            <person name="Hunsperger H.M."/>
            <person name="Ryken S.A."/>
            <person name="Yost W."/>
            <person name="Jha R.K."/>
            <person name="Patterson J."/>
            <person name="Monnat R.J. Jr."/>
            <person name="Barlow S.B."/>
            <person name="Starkenburg S.R."/>
            <person name="Cattolico R.A."/>
        </authorList>
    </citation>
    <scope>NUCLEOTIDE SEQUENCE</scope>
    <source>
        <strain evidence="2">CCMP291</strain>
    </source>
</reference>
<dbReference type="OrthoDB" id="506995at2759"/>
<dbReference type="EMBL" id="JWZX01001781">
    <property type="protein sequence ID" value="KOO32408.1"/>
    <property type="molecule type" value="Genomic_DNA"/>
</dbReference>